<gene>
    <name evidence="3" type="ORF">PoB_001867800</name>
</gene>
<name>A0AAV3ZC70_9GAST</name>
<protein>
    <submittedName>
        <fullName evidence="3">PiggyBac transposable element-derived protein 4</fullName>
    </submittedName>
</protein>
<evidence type="ECO:0000259" key="2">
    <source>
        <dbReference type="Pfam" id="PF13843"/>
    </source>
</evidence>
<reference evidence="3 4" key="1">
    <citation type="journal article" date="2021" name="Elife">
        <title>Chloroplast acquisition without the gene transfer in kleptoplastic sea slugs, Plakobranchus ocellatus.</title>
        <authorList>
            <person name="Maeda T."/>
            <person name="Takahashi S."/>
            <person name="Yoshida T."/>
            <person name="Shimamura S."/>
            <person name="Takaki Y."/>
            <person name="Nagai Y."/>
            <person name="Toyoda A."/>
            <person name="Suzuki Y."/>
            <person name="Arimoto A."/>
            <person name="Ishii H."/>
            <person name="Satoh N."/>
            <person name="Nishiyama T."/>
            <person name="Hasebe M."/>
            <person name="Maruyama T."/>
            <person name="Minagawa J."/>
            <person name="Obokata J."/>
            <person name="Shigenobu S."/>
        </authorList>
    </citation>
    <scope>NUCLEOTIDE SEQUENCE [LARGE SCALE GENOMIC DNA]</scope>
</reference>
<dbReference type="EMBL" id="BLXT01002222">
    <property type="protein sequence ID" value="GFN92172.1"/>
    <property type="molecule type" value="Genomic_DNA"/>
</dbReference>
<feature type="domain" description="PiggyBac transposable element-derived protein" evidence="2">
    <location>
        <begin position="131"/>
        <end position="420"/>
    </location>
</feature>
<feature type="compositionally biased region" description="Acidic residues" evidence="1">
    <location>
        <begin position="22"/>
        <end position="36"/>
    </location>
</feature>
<keyword evidence="4" id="KW-1185">Reference proteome</keyword>
<accession>A0AAV3ZC70</accession>
<evidence type="ECO:0000313" key="4">
    <source>
        <dbReference type="Proteomes" id="UP000735302"/>
    </source>
</evidence>
<dbReference type="Proteomes" id="UP000735302">
    <property type="component" value="Unassembled WGS sequence"/>
</dbReference>
<feature type="compositionally biased region" description="Acidic residues" evidence="1">
    <location>
        <begin position="43"/>
        <end position="52"/>
    </location>
</feature>
<dbReference type="InterPro" id="IPR029526">
    <property type="entry name" value="PGBD"/>
</dbReference>
<organism evidence="3 4">
    <name type="scientific">Plakobranchus ocellatus</name>
    <dbReference type="NCBI Taxonomy" id="259542"/>
    <lineage>
        <taxon>Eukaryota</taxon>
        <taxon>Metazoa</taxon>
        <taxon>Spiralia</taxon>
        <taxon>Lophotrochozoa</taxon>
        <taxon>Mollusca</taxon>
        <taxon>Gastropoda</taxon>
        <taxon>Heterobranchia</taxon>
        <taxon>Euthyneura</taxon>
        <taxon>Panpulmonata</taxon>
        <taxon>Sacoglossa</taxon>
        <taxon>Placobranchoidea</taxon>
        <taxon>Plakobranchidae</taxon>
        <taxon>Plakobranchus</taxon>
    </lineage>
</organism>
<dbReference type="AlphaFoldDB" id="A0AAV3ZC70"/>
<evidence type="ECO:0000313" key="3">
    <source>
        <dbReference type="EMBL" id="GFN92172.1"/>
    </source>
</evidence>
<dbReference type="PANTHER" id="PTHR46599:SF6">
    <property type="entry name" value="DUAL SPECIFICITY PHOSPHATASE 26"/>
    <property type="match status" value="1"/>
</dbReference>
<proteinExistence type="predicted"/>
<dbReference type="PANTHER" id="PTHR46599">
    <property type="entry name" value="PIGGYBAC TRANSPOSABLE ELEMENT-DERIVED PROTEIN 4"/>
    <property type="match status" value="1"/>
</dbReference>
<dbReference type="Pfam" id="PF13843">
    <property type="entry name" value="DDE_Tnp_1_7"/>
    <property type="match status" value="1"/>
</dbReference>
<evidence type="ECO:0000256" key="1">
    <source>
        <dbReference type="SAM" id="MobiDB-lite"/>
    </source>
</evidence>
<sequence>MSRNVFQAFNDDELPETREPDDVYEPDDGSDSEGEEFNYTYPPDEDLPDDDLDSDEEYVLTEMGPVAFRFTEDYQPSTSANPDIGEPHDQRLRAKDGTLWSITPPANQKTPSKNIFRPAKTRHSNCNGMSDPTSAFNLFISPNIIRDIVKFTNLEGQRMDGGKWMQTDEIEIKALIGCFIHLGAMNQSMFPSELIWDVKCGNPMARSVFTRNRFLKLSNRLRFDDKETRTERRERDAFAPIRDLWERFQSNLRRYYTPGPFITVDEQLYPWRGRCSFLQYLPSKPDKYGLKVFWACDAETMFPLVGKPYLGKVGRTPQVNLGRNTALELCEPFFGSGRNLTCDSFFTDMELCKALSTEKLTMVGTLRRNKVFIPPEFQDPKQTEKGKPRFAFRKGSMLVSYKSGQKKNVIVLSSMHSDAAIVPEKGEKNLPEV</sequence>
<feature type="region of interest" description="Disordered" evidence="1">
    <location>
        <begin position="1"/>
        <end position="52"/>
    </location>
</feature>
<feature type="non-terminal residue" evidence="3">
    <location>
        <position position="433"/>
    </location>
</feature>
<comment type="caution">
    <text evidence="3">The sequence shown here is derived from an EMBL/GenBank/DDBJ whole genome shotgun (WGS) entry which is preliminary data.</text>
</comment>